<protein>
    <submittedName>
        <fullName evidence="1">Uncharacterized protein</fullName>
    </submittedName>
</protein>
<keyword evidence="2" id="KW-1185">Reference proteome</keyword>
<dbReference type="EMBL" id="SOML01000001">
    <property type="protein sequence ID" value="TFD99103.1"/>
    <property type="molecule type" value="Genomic_DNA"/>
</dbReference>
<gene>
    <name evidence="1" type="ORF">E2605_03210</name>
</gene>
<dbReference type="Gene3D" id="1.10.30.50">
    <property type="match status" value="1"/>
</dbReference>
<name>A0A4Y8L945_9BACT</name>
<organism evidence="1 2">
    <name type="scientific">Dysgonomonas capnocytophagoides</name>
    <dbReference type="NCBI Taxonomy" id="45254"/>
    <lineage>
        <taxon>Bacteria</taxon>
        <taxon>Pseudomonadati</taxon>
        <taxon>Bacteroidota</taxon>
        <taxon>Bacteroidia</taxon>
        <taxon>Bacteroidales</taxon>
        <taxon>Dysgonomonadaceae</taxon>
        <taxon>Dysgonomonas</taxon>
    </lineage>
</organism>
<reference evidence="1 2" key="1">
    <citation type="submission" date="2019-03" db="EMBL/GenBank/DDBJ databases">
        <title>San Antonio Military Medical Center submission to MRSN (WRAIR), pending publication.</title>
        <authorList>
            <person name="Blyth D.M."/>
            <person name="Mccarthy S.L."/>
            <person name="Schall S.E."/>
            <person name="Stam J.A."/>
            <person name="Ong A.C."/>
            <person name="Mcgann P.T."/>
        </authorList>
    </citation>
    <scope>NUCLEOTIDE SEQUENCE [LARGE SCALE GENOMIC DNA]</scope>
    <source>
        <strain evidence="1 2">MRSN571793</strain>
    </source>
</reference>
<accession>A0A4Y8L945</accession>
<dbReference type="RefSeq" id="WP_134435480.1">
    <property type="nucleotide sequence ID" value="NZ_SOML01000001.1"/>
</dbReference>
<comment type="caution">
    <text evidence="1">The sequence shown here is derived from an EMBL/GenBank/DDBJ whole genome shotgun (WGS) entry which is preliminary data.</text>
</comment>
<proteinExistence type="predicted"/>
<evidence type="ECO:0000313" key="1">
    <source>
        <dbReference type="EMBL" id="TFD99103.1"/>
    </source>
</evidence>
<dbReference type="OrthoDB" id="9816185at2"/>
<dbReference type="AlphaFoldDB" id="A0A4Y8L945"/>
<evidence type="ECO:0000313" key="2">
    <source>
        <dbReference type="Proteomes" id="UP000297861"/>
    </source>
</evidence>
<sequence>MYRINTITSDILEKHFNRYAPETRRLMLGLRDGIITIPDKFGRTKEILIKYKVINRSGTWLFLDKYVQDVHLRKLLCGSWEETLEVVRDVNNWIPNTEWQSKATKAEYEDGKYQTNGSDTDGRVLIDHFNEIMRWLFIDNMYETTLNKAHLNKLQFIEDLKLKICPYCGRQHINVAQSPGYRESKPNIDHFLPKSLYPFLAISFRNLIPCCSVCNEMANKGSYDPIEPTLGLHNPYIFDDNSVGFVGIFNESNEQDEDGYSVDIMCTPTTLDKGYKEVLKLLPFYQQEQLKIQDLYINFTTNTKRCKDFLKDLGISQKFLDDVARMVIGHPLDGKASQREYYKFRRDLLLQLLRKYGMAKDEN</sequence>
<dbReference type="Proteomes" id="UP000297861">
    <property type="component" value="Unassembled WGS sequence"/>
</dbReference>